<evidence type="ECO:0000256" key="3">
    <source>
        <dbReference type="ARBA" id="ARBA00022840"/>
    </source>
</evidence>
<keyword evidence="5 7" id="KW-0808">Transferase</keyword>
<proteinExistence type="inferred from homology"/>
<keyword evidence="2 5" id="KW-0547">Nucleotide-binding</keyword>
<sequence length="214" mass="24121">MPTENKITVIGLTGGIGCGKSTFCDLMAEHGVAHIDTDQIARLVVEPGSDGLQMVVEAFGEGVLNQDKTLNRQALRQLIFADAKDQSGRERLEAILHPLIQQETERQIRQYQENPNYRQPLLLVAIPLLVEGILKRGHPPSYIDEIWVLDCSEETQITRASQRDGATIEQIKTILANQASRQQRRQYADKMIDNDQDLAHLQKQVEQLLIEFNA</sequence>
<evidence type="ECO:0000256" key="6">
    <source>
        <dbReference type="NCBIfam" id="TIGR00152"/>
    </source>
</evidence>
<evidence type="ECO:0000313" key="7">
    <source>
        <dbReference type="EMBL" id="MBF6058835.1"/>
    </source>
</evidence>
<reference evidence="7 8" key="2">
    <citation type="submission" date="2020-11" db="EMBL/GenBank/DDBJ databases">
        <title>Sulfur oxidizing isolate from Hospital Hole Sinkhole.</title>
        <authorList>
            <person name="Scott K.M."/>
        </authorList>
    </citation>
    <scope>NUCLEOTIDE SEQUENCE [LARGE SCALE GENOMIC DNA]</scope>
    <source>
        <strain evidence="7 8">HH1</strain>
    </source>
</reference>
<evidence type="ECO:0000256" key="2">
    <source>
        <dbReference type="ARBA" id="ARBA00022741"/>
    </source>
</evidence>
<dbReference type="GO" id="GO:0004140">
    <property type="term" value="F:dephospho-CoA kinase activity"/>
    <property type="evidence" value="ECO:0007669"/>
    <property type="project" value="UniProtKB-EC"/>
</dbReference>
<reference evidence="7 8" key="1">
    <citation type="submission" date="2020-06" db="EMBL/GenBank/DDBJ databases">
        <authorList>
            <person name="Scott K."/>
        </authorList>
    </citation>
    <scope>NUCLEOTIDE SEQUENCE [LARGE SCALE GENOMIC DNA]</scope>
    <source>
        <strain evidence="7 8">HH1</strain>
    </source>
</reference>
<dbReference type="Gene3D" id="3.40.50.300">
    <property type="entry name" value="P-loop containing nucleotide triphosphate hydrolases"/>
    <property type="match status" value="1"/>
</dbReference>
<dbReference type="EC" id="2.7.1.24" evidence="5 6"/>
<dbReference type="RefSeq" id="WP_185978979.1">
    <property type="nucleotide sequence ID" value="NZ_JACBGI020000028.1"/>
</dbReference>
<dbReference type="Proteomes" id="UP001193680">
    <property type="component" value="Unassembled WGS sequence"/>
</dbReference>
<accession>A0ABS0C0M3</accession>
<evidence type="ECO:0000256" key="4">
    <source>
        <dbReference type="ARBA" id="ARBA00022993"/>
    </source>
</evidence>
<comment type="function">
    <text evidence="5">Catalyzes the phosphorylation of the 3'-hydroxyl group of dephosphocoenzyme A to form coenzyme A.</text>
</comment>
<dbReference type="PROSITE" id="PS51219">
    <property type="entry name" value="DPCK"/>
    <property type="match status" value="1"/>
</dbReference>
<comment type="catalytic activity">
    <reaction evidence="5">
        <text>3'-dephospho-CoA + ATP = ADP + CoA + H(+)</text>
        <dbReference type="Rhea" id="RHEA:18245"/>
        <dbReference type="ChEBI" id="CHEBI:15378"/>
        <dbReference type="ChEBI" id="CHEBI:30616"/>
        <dbReference type="ChEBI" id="CHEBI:57287"/>
        <dbReference type="ChEBI" id="CHEBI:57328"/>
        <dbReference type="ChEBI" id="CHEBI:456216"/>
        <dbReference type="EC" id="2.7.1.24"/>
    </reaction>
</comment>
<keyword evidence="4 5" id="KW-0173">Coenzyme A biosynthesis</keyword>
<evidence type="ECO:0000313" key="8">
    <source>
        <dbReference type="Proteomes" id="UP001193680"/>
    </source>
</evidence>
<name>A0ABS0C0M3_9GAMM</name>
<keyword evidence="3 5" id="KW-0067">ATP-binding</keyword>
<dbReference type="InterPro" id="IPR001977">
    <property type="entry name" value="Depp_CoAkinase"/>
</dbReference>
<comment type="similarity">
    <text evidence="1 5">Belongs to the CoaE family.</text>
</comment>
<keyword evidence="5 7" id="KW-0418">Kinase</keyword>
<comment type="pathway">
    <text evidence="5">Cofactor biosynthesis; coenzyme A biosynthesis; CoA from (R)-pantothenate: step 5/5.</text>
</comment>
<dbReference type="NCBIfam" id="TIGR00152">
    <property type="entry name" value="dephospho-CoA kinase"/>
    <property type="match status" value="1"/>
</dbReference>
<dbReference type="PROSITE" id="PS51257">
    <property type="entry name" value="PROKAR_LIPOPROTEIN"/>
    <property type="match status" value="1"/>
</dbReference>
<keyword evidence="8" id="KW-1185">Reference proteome</keyword>
<dbReference type="Pfam" id="PF01121">
    <property type="entry name" value="CoaE"/>
    <property type="match status" value="1"/>
</dbReference>
<comment type="subcellular location">
    <subcellularLocation>
        <location evidence="5">Cytoplasm</location>
    </subcellularLocation>
</comment>
<feature type="binding site" evidence="5">
    <location>
        <begin position="17"/>
        <end position="22"/>
    </location>
    <ligand>
        <name>ATP</name>
        <dbReference type="ChEBI" id="CHEBI:30616"/>
    </ligand>
</feature>
<keyword evidence="5" id="KW-0963">Cytoplasm</keyword>
<organism evidence="7 8">
    <name type="scientific">Thiomicrorhabdus heinhorstiae</name>
    <dbReference type="NCBI Taxonomy" id="2748010"/>
    <lineage>
        <taxon>Bacteria</taxon>
        <taxon>Pseudomonadati</taxon>
        <taxon>Pseudomonadota</taxon>
        <taxon>Gammaproteobacteria</taxon>
        <taxon>Thiotrichales</taxon>
        <taxon>Piscirickettsiaceae</taxon>
        <taxon>Thiomicrorhabdus</taxon>
    </lineage>
</organism>
<dbReference type="EMBL" id="JACBGI020000028">
    <property type="protein sequence ID" value="MBF6058835.1"/>
    <property type="molecule type" value="Genomic_DNA"/>
</dbReference>
<dbReference type="SUPFAM" id="SSF52540">
    <property type="entry name" value="P-loop containing nucleoside triphosphate hydrolases"/>
    <property type="match status" value="1"/>
</dbReference>
<dbReference type="PANTHER" id="PTHR10695:SF46">
    <property type="entry name" value="BIFUNCTIONAL COENZYME A SYNTHASE-RELATED"/>
    <property type="match status" value="1"/>
</dbReference>
<protein>
    <recommendedName>
        <fullName evidence="5 6">Dephospho-CoA kinase</fullName>
        <ecNumber evidence="5 6">2.7.1.24</ecNumber>
    </recommendedName>
    <alternativeName>
        <fullName evidence="5">Dephosphocoenzyme A kinase</fullName>
    </alternativeName>
</protein>
<comment type="caution">
    <text evidence="7">The sequence shown here is derived from an EMBL/GenBank/DDBJ whole genome shotgun (WGS) entry which is preliminary data.</text>
</comment>
<dbReference type="CDD" id="cd02022">
    <property type="entry name" value="DPCK"/>
    <property type="match status" value="1"/>
</dbReference>
<dbReference type="PANTHER" id="PTHR10695">
    <property type="entry name" value="DEPHOSPHO-COA KINASE-RELATED"/>
    <property type="match status" value="1"/>
</dbReference>
<evidence type="ECO:0000256" key="1">
    <source>
        <dbReference type="ARBA" id="ARBA00009018"/>
    </source>
</evidence>
<dbReference type="InterPro" id="IPR027417">
    <property type="entry name" value="P-loop_NTPase"/>
</dbReference>
<evidence type="ECO:0000256" key="5">
    <source>
        <dbReference type="HAMAP-Rule" id="MF_00376"/>
    </source>
</evidence>
<dbReference type="HAMAP" id="MF_00376">
    <property type="entry name" value="Dephospho_CoA_kinase"/>
    <property type="match status" value="1"/>
</dbReference>
<gene>
    <name evidence="5" type="primary">coaE</name>
    <name evidence="7" type="ORF">H8792_010825</name>
</gene>